<dbReference type="PANTHER" id="PTHR15869:SF0">
    <property type="entry name" value="ENDOMUCIN"/>
    <property type="match status" value="1"/>
</dbReference>
<name>A0A8D2KYZ3_VARKO</name>
<evidence type="ECO:0000313" key="3">
    <source>
        <dbReference type="Ensembl" id="ENSVKKP00000014289.1"/>
    </source>
</evidence>
<keyword evidence="2" id="KW-0812">Transmembrane</keyword>
<keyword evidence="2" id="KW-0472">Membrane</keyword>
<dbReference type="Pfam" id="PF07010">
    <property type="entry name" value="Endomucin"/>
    <property type="match status" value="1"/>
</dbReference>
<organism evidence="3 4">
    <name type="scientific">Varanus komodoensis</name>
    <name type="common">Komodo dragon</name>
    <dbReference type="NCBI Taxonomy" id="61221"/>
    <lineage>
        <taxon>Eukaryota</taxon>
        <taxon>Metazoa</taxon>
        <taxon>Chordata</taxon>
        <taxon>Craniata</taxon>
        <taxon>Vertebrata</taxon>
        <taxon>Euteleostomi</taxon>
        <taxon>Lepidosauria</taxon>
        <taxon>Squamata</taxon>
        <taxon>Bifurcata</taxon>
        <taxon>Unidentata</taxon>
        <taxon>Episquamata</taxon>
        <taxon>Toxicofera</taxon>
        <taxon>Anguimorpha</taxon>
        <taxon>Paleoanguimorpha</taxon>
        <taxon>Varanoidea</taxon>
        <taxon>Varanidae</taxon>
        <taxon>Varanus</taxon>
    </lineage>
</organism>
<dbReference type="Ensembl" id="ENSVKKT00000014637.1">
    <property type="protein sequence ID" value="ENSVKKP00000014289.1"/>
    <property type="gene ID" value="ENSVKKG00000009844.1"/>
</dbReference>
<sequence length="160" mass="17770">MVASPKQTLTSPSSLTPSTRPGHNGMATARHPVTPKSTAVMQPETPENDTNIENQERKNDTSYSGIILPVIIALIVITFTVFLLMALYRMCFKTAPERQENGTEQAPLDKENVKLISVKTTSPEIGMSRFLALSSYDLPLNMPLPLECYKPMRAVFSREE</sequence>
<evidence type="ECO:0000313" key="4">
    <source>
        <dbReference type="Proteomes" id="UP000694545"/>
    </source>
</evidence>
<feature type="transmembrane region" description="Helical" evidence="2">
    <location>
        <begin position="66"/>
        <end position="88"/>
    </location>
</feature>
<keyword evidence="2" id="KW-1133">Transmembrane helix</keyword>
<evidence type="ECO:0008006" key="5">
    <source>
        <dbReference type="Google" id="ProtNLM"/>
    </source>
</evidence>
<accession>A0A8D2KYZ3</accession>
<reference evidence="3" key="2">
    <citation type="submission" date="2025-09" db="UniProtKB">
        <authorList>
            <consortium name="Ensembl"/>
        </authorList>
    </citation>
    <scope>IDENTIFICATION</scope>
</reference>
<dbReference type="Proteomes" id="UP000694545">
    <property type="component" value="Unplaced"/>
</dbReference>
<dbReference type="PANTHER" id="PTHR15869">
    <property type="entry name" value="ENDOMUCIN-RELATED"/>
    <property type="match status" value="1"/>
</dbReference>
<dbReference type="InterPro" id="IPR010740">
    <property type="entry name" value="Endomucin"/>
</dbReference>
<proteinExistence type="predicted"/>
<evidence type="ECO:0000256" key="1">
    <source>
        <dbReference type="SAM" id="MobiDB-lite"/>
    </source>
</evidence>
<reference evidence="3" key="1">
    <citation type="submission" date="2025-08" db="UniProtKB">
        <authorList>
            <consortium name="Ensembl"/>
        </authorList>
    </citation>
    <scope>IDENTIFICATION</scope>
</reference>
<feature type="region of interest" description="Disordered" evidence="1">
    <location>
        <begin position="1"/>
        <end position="57"/>
    </location>
</feature>
<evidence type="ECO:0000256" key="2">
    <source>
        <dbReference type="SAM" id="Phobius"/>
    </source>
</evidence>
<dbReference type="AlphaFoldDB" id="A0A8D2KYZ3"/>
<protein>
    <recommendedName>
        <fullName evidence="5">Endomucin</fullName>
    </recommendedName>
</protein>
<feature type="compositionally biased region" description="Low complexity" evidence="1">
    <location>
        <begin position="8"/>
        <end position="19"/>
    </location>
</feature>
<keyword evidence="4" id="KW-1185">Reference proteome</keyword>